<dbReference type="GeneID" id="18813767"/>
<keyword evidence="2" id="KW-0067">ATP-binding</keyword>
<dbReference type="Pfam" id="PF00176">
    <property type="entry name" value="SNF2-rel_dom"/>
    <property type="match status" value="1"/>
</dbReference>
<reference evidence="4" key="1">
    <citation type="submission" date="2011-04" db="EMBL/GenBank/DDBJ databases">
        <title>Evolution of plant cell wall degrading machinery underlies the functional diversity of forest fungi.</title>
        <authorList>
            <consortium name="US DOE Joint Genome Institute (JGI-PGF)"/>
            <person name="Eastwood D.C."/>
            <person name="Floudas D."/>
            <person name="Binder M."/>
            <person name="Majcherczyk A."/>
            <person name="Schneider P."/>
            <person name="Aerts A."/>
            <person name="Asiegbu F.O."/>
            <person name="Baker S.E."/>
            <person name="Barry K."/>
            <person name="Bendiksby M."/>
            <person name="Blumentritt M."/>
            <person name="Coutinho P.M."/>
            <person name="Cullen D."/>
            <person name="Cullen D."/>
            <person name="Gathman A."/>
            <person name="Goodell B."/>
            <person name="Henrissat B."/>
            <person name="Ihrmark K."/>
            <person name="Kauserud H."/>
            <person name="Kohler A."/>
            <person name="LaButti K."/>
            <person name="Lapidus A."/>
            <person name="Lavin J.L."/>
            <person name="Lee Y.-H."/>
            <person name="Lindquist E."/>
            <person name="Lilly W."/>
            <person name="Lucas S."/>
            <person name="Morin E."/>
            <person name="Murat C."/>
            <person name="Oguiza J.A."/>
            <person name="Park J."/>
            <person name="Pisabarro A.G."/>
            <person name="Riley R."/>
            <person name="Rosling A."/>
            <person name="Salamov A."/>
            <person name="Schmidt O."/>
            <person name="Schmutz J."/>
            <person name="Skrede I."/>
            <person name="Stenlid J."/>
            <person name="Wiebenga A."/>
            <person name="Xie X."/>
            <person name="Kues U."/>
            <person name="Hibbett D.S."/>
            <person name="Hoffmeister D."/>
            <person name="Hogberg N."/>
            <person name="Martin F."/>
            <person name="Grigoriev I.V."/>
            <person name="Watkinson S.C."/>
        </authorList>
    </citation>
    <scope>NUCLEOTIDE SEQUENCE</scope>
    <source>
        <strain evidence="4">S7.9</strain>
    </source>
</reference>
<dbReference type="AlphaFoldDB" id="F8ND15"/>
<gene>
    <name evidence="4" type="ORF">SERLADRAFT_431569</name>
</gene>
<dbReference type="Proteomes" id="UP000008064">
    <property type="component" value="Unassembled WGS sequence"/>
</dbReference>
<dbReference type="SUPFAM" id="SSF52540">
    <property type="entry name" value="P-loop containing nucleoside triphosphate hydrolases"/>
    <property type="match status" value="1"/>
</dbReference>
<dbReference type="HOGENOM" id="CLU_024528_0_0_1"/>
<evidence type="ECO:0000259" key="3">
    <source>
        <dbReference type="Pfam" id="PF00176"/>
    </source>
</evidence>
<evidence type="ECO:0000256" key="2">
    <source>
        <dbReference type="ARBA" id="ARBA00022840"/>
    </source>
</evidence>
<dbReference type="InterPro" id="IPR000330">
    <property type="entry name" value="SNF2_N"/>
</dbReference>
<dbReference type="Gene3D" id="3.40.50.10810">
    <property type="entry name" value="Tandem AAA-ATPase domain"/>
    <property type="match status" value="1"/>
</dbReference>
<protein>
    <recommendedName>
        <fullName evidence="3">SNF2 N-terminal domain-containing protein</fullName>
    </recommendedName>
</protein>
<evidence type="ECO:0000256" key="1">
    <source>
        <dbReference type="ARBA" id="ARBA00022741"/>
    </source>
</evidence>
<dbReference type="OrthoDB" id="3270319at2759"/>
<feature type="domain" description="SNF2 N-terminal" evidence="3">
    <location>
        <begin position="345"/>
        <end position="450"/>
    </location>
</feature>
<dbReference type="InterPro" id="IPR027417">
    <property type="entry name" value="P-loop_NTPase"/>
</dbReference>
<evidence type="ECO:0000313" key="4">
    <source>
        <dbReference type="EMBL" id="EGO30102.1"/>
    </source>
</evidence>
<sequence length="453" mass="51218">MPSFTIAGALLALADPDNNPWGWGRWQVITGYPTASWLVEDGVHNIVHWSVQTHEAVSSFVASFFAAPTSNKLQVTQRKSDEHVEGRSAWTSFVSANWKSVWKAQDIIDTTLKEQGCGPYEEIPRSQVHKAYPFLAYALFGEDGAADATATFLKDNVQDFLERIMACTWNRYRKNLNCERVKMVELQVTVNTSWLESVKQMEDQRQQIVDMLGAMGLDKNGNGNKMCIPKMLRDALEKLATTDQVSALERAIHEFMKHFMDLETQDLPALDFESGTSVAWKEGVEEFADKTEDNLWWMLGLEQSHTLPHFQTKTDPTTTVKPWSNEGQKWLDKNQAAVALTPKWHQLVGIVKMMDKMLKGEPVLLIDEVSVGKMMQAIGVVACAAYFRNFYDTHGKFPGIFGQYKCASTGANLPDYPTIIICPTNLHAQLTNEIERYLRYGTFDLLPYTGKLQ</sequence>
<accession>F8ND15</accession>
<name>F8ND15_SERL9</name>
<dbReference type="KEGG" id="sla:SERLADRAFT_431569"/>
<dbReference type="InterPro" id="IPR038718">
    <property type="entry name" value="SNF2-like_sf"/>
</dbReference>
<dbReference type="RefSeq" id="XP_007311986.1">
    <property type="nucleotide sequence ID" value="XM_007311924.1"/>
</dbReference>
<dbReference type="GO" id="GO:0005524">
    <property type="term" value="F:ATP binding"/>
    <property type="evidence" value="ECO:0007669"/>
    <property type="project" value="InterPro"/>
</dbReference>
<organism>
    <name type="scientific">Serpula lacrymans var. lacrymans (strain S7.9)</name>
    <name type="common">Dry rot fungus</name>
    <dbReference type="NCBI Taxonomy" id="578457"/>
    <lineage>
        <taxon>Eukaryota</taxon>
        <taxon>Fungi</taxon>
        <taxon>Dikarya</taxon>
        <taxon>Basidiomycota</taxon>
        <taxon>Agaricomycotina</taxon>
        <taxon>Agaricomycetes</taxon>
        <taxon>Agaricomycetidae</taxon>
        <taxon>Boletales</taxon>
        <taxon>Coniophorineae</taxon>
        <taxon>Serpulaceae</taxon>
        <taxon>Serpula</taxon>
    </lineage>
</organism>
<proteinExistence type="predicted"/>
<dbReference type="EMBL" id="GL945428">
    <property type="protein sequence ID" value="EGO30102.1"/>
    <property type="molecule type" value="Genomic_DNA"/>
</dbReference>
<keyword evidence="1" id="KW-0547">Nucleotide-binding</keyword>